<keyword evidence="3" id="KW-1185">Reference proteome</keyword>
<keyword evidence="1" id="KW-0812">Transmembrane</keyword>
<evidence type="ECO:0000256" key="1">
    <source>
        <dbReference type="SAM" id="Phobius"/>
    </source>
</evidence>
<keyword evidence="1" id="KW-1133">Transmembrane helix</keyword>
<reference evidence="2 3" key="1">
    <citation type="submission" date="2023-08" db="EMBL/GenBank/DDBJ databases">
        <title>Black Yeasts Isolated from many extreme environments.</title>
        <authorList>
            <person name="Coleine C."/>
            <person name="Stajich J.E."/>
            <person name="Selbmann L."/>
        </authorList>
    </citation>
    <scope>NUCLEOTIDE SEQUENCE [LARGE SCALE GENOMIC DNA]</scope>
    <source>
        <strain evidence="2 3">CCFEE 5792</strain>
    </source>
</reference>
<dbReference type="Proteomes" id="UP001358417">
    <property type="component" value="Unassembled WGS sequence"/>
</dbReference>
<dbReference type="EMBL" id="JAVRRD010000002">
    <property type="protein sequence ID" value="KAK5063069.1"/>
    <property type="molecule type" value="Genomic_DNA"/>
</dbReference>
<evidence type="ECO:0000313" key="3">
    <source>
        <dbReference type="Proteomes" id="UP001358417"/>
    </source>
</evidence>
<evidence type="ECO:0008006" key="4">
    <source>
        <dbReference type="Google" id="ProtNLM"/>
    </source>
</evidence>
<feature type="transmembrane region" description="Helical" evidence="1">
    <location>
        <begin position="65"/>
        <end position="92"/>
    </location>
</feature>
<dbReference type="AlphaFoldDB" id="A0AAV9NPB2"/>
<comment type="caution">
    <text evidence="2">The sequence shown here is derived from an EMBL/GenBank/DDBJ whole genome shotgun (WGS) entry which is preliminary data.</text>
</comment>
<evidence type="ECO:0000313" key="2">
    <source>
        <dbReference type="EMBL" id="KAK5063069.1"/>
    </source>
</evidence>
<gene>
    <name evidence="2" type="ORF">LTR84_005145</name>
</gene>
<organism evidence="2 3">
    <name type="scientific">Exophiala bonariae</name>
    <dbReference type="NCBI Taxonomy" id="1690606"/>
    <lineage>
        <taxon>Eukaryota</taxon>
        <taxon>Fungi</taxon>
        <taxon>Dikarya</taxon>
        <taxon>Ascomycota</taxon>
        <taxon>Pezizomycotina</taxon>
        <taxon>Eurotiomycetes</taxon>
        <taxon>Chaetothyriomycetidae</taxon>
        <taxon>Chaetothyriales</taxon>
        <taxon>Herpotrichiellaceae</taxon>
        <taxon>Exophiala</taxon>
    </lineage>
</organism>
<dbReference type="GeneID" id="89973323"/>
<name>A0AAV9NPB2_9EURO</name>
<proteinExistence type="predicted"/>
<keyword evidence="1" id="KW-0472">Membrane</keyword>
<sequence length="287" mass="30016">MSAYDTNTPYAVIDGYSDLEVTPHAKTKVAAPDYAPQNTANNPANFYAGGTPEKGQPRGFNRGSWIFVVIVALVSALIIGGAVGGGLGASLASCESEKKLLQVQGLSTSSGSSSVASANQLTVQVPTATATSTDAKATTGLLANYAVLPAVNVYNVSIDCAEVAKKPITTLFNPIANQIYDVHCGVDFANVAGKDSQGNEIPTRDLMGIISYDLGTCIEACSSINRFNDQNKVDATRNCRSVTFVTRMHESLSSQEANCFIKNGTPADIKTVTDPSAFFILSAALQG</sequence>
<dbReference type="RefSeq" id="XP_064711341.1">
    <property type="nucleotide sequence ID" value="XM_064848717.1"/>
</dbReference>
<protein>
    <recommendedName>
        <fullName evidence="4">Apple domain-containing protein</fullName>
    </recommendedName>
</protein>
<accession>A0AAV9NPB2</accession>